<dbReference type="STRING" id="927664.SAMN05421780_107228"/>
<dbReference type="OrthoDB" id="9792152at2"/>
<protein>
    <submittedName>
        <fullName evidence="3">CARDB protein</fullName>
    </submittedName>
</protein>
<keyword evidence="1" id="KW-0732">Signal</keyword>
<organism evidence="3 4">
    <name type="scientific">Flexibacter flexilis DSM 6793</name>
    <dbReference type="NCBI Taxonomy" id="927664"/>
    <lineage>
        <taxon>Bacteria</taxon>
        <taxon>Pseudomonadati</taxon>
        <taxon>Bacteroidota</taxon>
        <taxon>Cytophagia</taxon>
        <taxon>Cytophagales</taxon>
        <taxon>Flexibacteraceae</taxon>
        <taxon>Flexibacter</taxon>
    </lineage>
</organism>
<feature type="non-terminal residue" evidence="3">
    <location>
        <position position="1508"/>
    </location>
</feature>
<evidence type="ECO:0000259" key="2">
    <source>
        <dbReference type="Pfam" id="PF07705"/>
    </source>
</evidence>
<dbReference type="SUPFAM" id="SSF50939">
    <property type="entry name" value="Sialidases"/>
    <property type="match status" value="1"/>
</dbReference>
<keyword evidence="4" id="KW-1185">Reference proteome</keyword>
<accession>A0A1I1KX74</accession>
<evidence type="ECO:0000313" key="4">
    <source>
        <dbReference type="Proteomes" id="UP000199514"/>
    </source>
</evidence>
<dbReference type="Proteomes" id="UP000199514">
    <property type="component" value="Unassembled WGS sequence"/>
</dbReference>
<sequence length="1508" mass="159418">MKKLLTFLWVLLLAQVSIAQQVTVPSANTNGTSDRKPLTGWFGYERSHMLYTGSEINSSGNIIAISFYLNSVGSPAASPVEVYLKLSSNTSITSSTVANAESGATLVWSGTIPASSFIADSWVTINLTTPFAYNPGSNLEVLVKNNAGGAGNEATSTSKLFRHSATSATQFQYWYKDNSEPTDNGTTSSNRPNIRLDLAPNATNTVGISGVISPAGSCNLTASTPVSVRIRNNGTADQNNVTIPVFYSINNGTAVAGSFSGSIASGTSANYTFATPANLSAPGTYTFKFWTAMPGDESTVDDILQNYTITKIAPATITPVTFDNYDGSNLSTTFTGWAEGAGQAKPIGTTSSWGNNTGLFNDAIARVELYAASKREWIYSPMFVPSASNGLSFKTGIRDYYTTSQTSAMGSDDSLNVRITTDCGATWKTIYSITAANAPTALEKTELTIPLATYAGQEVRIGFFATEGVVNDPEDYWVALDDIQLVTLEAINTGITEVVSPKGNCGLYAATPVTVRIRNFGTATQSNIPVQYTINGGTPVTATYTGSLVAGATELFTFPTPANLSVPSTYVVEAKTLLVGDIDVTNDAASATSTKVAAQPLAAVNFTGFDGSNLNTAFPGWSEATGQAKPTGTTSYWTNNNALYGNDVARVELYGSSRKEWIYSPVYNPATPDGLSFKLGIRDYYTTSQTSVMGSDDSLNVKITTDCGTTWKTIYSITAANAPTALTLTEYTIPLATYAGQDIRVAFVATEGVVNDPEDYWISLDDIQIVTLFPNNVGLTKLVSPTGNCGLSAATPITVNIRNFGTSAQTNIPVQYTINGGTPVTATYTGNLASGATTLFTFPTTADLSVPSTYNIQAKTLLANDADVTNDTASSTVTRVAPQALLPVNFTGFDGSNLNTVFPGWREGTGQTKPIGTTSAWVSNNTLLNDPVARVELYGSSKKEWMYGPIFYPTSLNDLNFTVALRDYYTTSQTSAMGSDDSLNVRITTDCGATWKTIYSITAANAPTSLEKTMFTVSLAAYAGQEARIAFFATEGSVDDAGDYWVLLDDIELITSAPNNIGVTQILSPVGNCGLSATTPVTVRLRNFGTAEQSNIPLQYTVNGGTPVTATYTGSLAANTNTTFTFPTPVNLSAPGTYKVQVKTLLANDADISNDTASSTVTKLAPQPLAAVNFTGFDGANLSSAFPGWAEGTGQTAPTGTTSAWGSNSTLYNNDVARVELYSVSKKEWMYSPLYTPAATDGFSFKIGIRDYYTTGQTSAMGSDDSLNVRITTDCGATWQTIYSITAANAPTALTLTEIAVPLANYAGQEVRLALFATEGVSNDIEDYWISIDDIQIRALVPNDLGVIKIISPNQTCGLGNSTTVSVKIRNFGTEAQSNFPVKYSVNNATVTETFAGTLAAGDSATYDFTTPATVSVPQTYNIQAWTALSTDVISNNNTATYSFVIYGSPLNVVTFANYAVDNVIGEGWSEAIGGTAVQGDSPWKTGGISGNATGRVTLSGDSITAWI</sequence>
<feature type="chain" id="PRO_5011709910" evidence="1">
    <location>
        <begin position="20"/>
        <end position="1508"/>
    </location>
</feature>
<dbReference type="EMBL" id="FOLE01000007">
    <property type="protein sequence ID" value="SFC64892.1"/>
    <property type="molecule type" value="Genomic_DNA"/>
</dbReference>
<proteinExistence type="predicted"/>
<dbReference type="InterPro" id="IPR011635">
    <property type="entry name" value="CARDB"/>
</dbReference>
<evidence type="ECO:0000313" key="3">
    <source>
        <dbReference type="EMBL" id="SFC64892.1"/>
    </source>
</evidence>
<dbReference type="RefSeq" id="WP_143083969.1">
    <property type="nucleotide sequence ID" value="NZ_FOLE01000007.1"/>
</dbReference>
<dbReference type="Gene3D" id="2.60.40.10">
    <property type="entry name" value="Immunoglobulins"/>
    <property type="match status" value="5"/>
</dbReference>
<reference evidence="3 4" key="1">
    <citation type="submission" date="2016-10" db="EMBL/GenBank/DDBJ databases">
        <authorList>
            <person name="de Groot N.N."/>
        </authorList>
    </citation>
    <scope>NUCLEOTIDE SEQUENCE [LARGE SCALE GENOMIC DNA]</scope>
    <source>
        <strain evidence="3 4">DSM 6793</strain>
    </source>
</reference>
<evidence type="ECO:0000256" key="1">
    <source>
        <dbReference type="SAM" id="SignalP"/>
    </source>
</evidence>
<feature type="signal peptide" evidence="1">
    <location>
        <begin position="1"/>
        <end position="19"/>
    </location>
</feature>
<dbReference type="InterPro" id="IPR036278">
    <property type="entry name" value="Sialidase_sf"/>
</dbReference>
<name>A0A1I1KX74_9BACT</name>
<dbReference type="Pfam" id="PF07705">
    <property type="entry name" value="CARDB"/>
    <property type="match status" value="1"/>
</dbReference>
<dbReference type="Gene3D" id="2.60.120.260">
    <property type="entry name" value="Galactose-binding domain-like"/>
    <property type="match status" value="1"/>
</dbReference>
<feature type="domain" description="CARDB" evidence="2">
    <location>
        <begin position="1344"/>
        <end position="1427"/>
    </location>
</feature>
<dbReference type="InterPro" id="IPR013783">
    <property type="entry name" value="Ig-like_fold"/>
</dbReference>
<gene>
    <name evidence="3" type="ORF">SAMN05421780_107228</name>
</gene>